<organism evidence="3 4">
    <name type="scientific">Photobacterium alginatilyticum</name>
    <dbReference type="NCBI Taxonomy" id="1775171"/>
    <lineage>
        <taxon>Bacteria</taxon>
        <taxon>Pseudomonadati</taxon>
        <taxon>Pseudomonadota</taxon>
        <taxon>Gammaproteobacteria</taxon>
        <taxon>Vibrionales</taxon>
        <taxon>Vibrionaceae</taxon>
        <taxon>Photobacterium</taxon>
    </lineage>
</organism>
<evidence type="ECO:0000256" key="2">
    <source>
        <dbReference type="SAM" id="SignalP"/>
    </source>
</evidence>
<feature type="chain" id="PRO_5046993244" description="Lipoprotein" evidence="2">
    <location>
        <begin position="24"/>
        <end position="120"/>
    </location>
</feature>
<keyword evidence="2" id="KW-0732">Signal</keyword>
<dbReference type="PROSITE" id="PS51257">
    <property type="entry name" value="PROKAR_LIPOPROTEIN"/>
    <property type="match status" value="1"/>
</dbReference>
<proteinExistence type="predicted"/>
<comment type="caution">
    <text evidence="3">The sequence shown here is derived from an EMBL/GenBank/DDBJ whole genome shotgun (WGS) entry which is preliminary data.</text>
</comment>
<feature type="signal peptide" evidence="2">
    <location>
        <begin position="1"/>
        <end position="23"/>
    </location>
</feature>
<dbReference type="RefSeq" id="WP_160655127.1">
    <property type="nucleotide sequence ID" value="NZ_RSEJ01000023.1"/>
</dbReference>
<keyword evidence="4" id="KW-1185">Reference proteome</keyword>
<evidence type="ECO:0000256" key="1">
    <source>
        <dbReference type="SAM" id="MobiDB-lite"/>
    </source>
</evidence>
<evidence type="ECO:0000313" key="4">
    <source>
        <dbReference type="Proteomes" id="UP000738517"/>
    </source>
</evidence>
<reference evidence="3 4" key="1">
    <citation type="journal article" date="2017" name="Int. J. Syst. Evol. Microbiol.">
        <title>Photobacterium alginatilyticum sp. nov., a marine bacterium isolated from bottom seawater.</title>
        <authorList>
            <person name="Wang X."/>
            <person name="Wang Y."/>
            <person name="Yang X."/>
            <person name="Sun H."/>
            <person name="Li B."/>
            <person name="Zhang X.H."/>
        </authorList>
    </citation>
    <scope>NUCLEOTIDE SEQUENCE [LARGE SCALE GENOMIC DNA]</scope>
    <source>
        <strain evidence="3 4">P03D4</strain>
    </source>
</reference>
<feature type="region of interest" description="Disordered" evidence="1">
    <location>
        <begin position="89"/>
        <end position="120"/>
    </location>
</feature>
<protein>
    <recommendedName>
        <fullName evidence="5">Lipoprotein</fullName>
    </recommendedName>
</protein>
<feature type="compositionally biased region" description="Low complexity" evidence="1">
    <location>
        <begin position="38"/>
        <end position="53"/>
    </location>
</feature>
<sequence length="120" mass="11701">MNKSILFAIASTIALACSSSAIASGNHSGQALKETGKSGSHASASAGHSIAGSGQVTSAASAMPLAVVGSVGTVSKTVSNELMEAATAPIGTPLEITEESISAGPPPSEALKPNLNNQEI</sequence>
<evidence type="ECO:0000313" key="3">
    <source>
        <dbReference type="EMBL" id="NBI54734.1"/>
    </source>
</evidence>
<dbReference type="Proteomes" id="UP000738517">
    <property type="component" value="Unassembled WGS sequence"/>
</dbReference>
<accession>A0ABW9YLK4</accession>
<evidence type="ECO:0008006" key="5">
    <source>
        <dbReference type="Google" id="ProtNLM"/>
    </source>
</evidence>
<dbReference type="EMBL" id="RSEJ01000023">
    <property type="protein sequence ID" value="NBI54734.1"/>
    <property type="molecule type" value="Genomic_DNA"/>
</dbReference>
<name>A0ABW9YLK4_9GAMM</name>
<gene>
    <name evidence="3" type="ORF">EIZ48_19650</name>
</gene>
<feature type="region of interest" description="Disordered" evidence="1">
    <location>
        <begin position="24"/>
        <end position="53"/>
    </location>
</feature>